<evidence type="ECO:0000256" key="2">
    <source>
        <dbReference type="ARBA" id="ARBA00011986"/>
    </source>
</evidence>
<dbReference type="GO" id="GO:0070125">
    <property type="term" value="P:mitochondrial translational elongation"/>
    <property type="evidence" value="ECO:0007669"/>
    <property type="project" value="TreeGrafter"/>
</dbReference>
<keyword evidence="4" id="KW-0342">GTP-binding</keyword>
<keyword evidence="7" id="KW-1185">Reference proteome</keyword>
<organism evidence="6 7">
    <name type="scientific">Lepeophtheirus salmonis</name>
    <name type="common">Salmon louse</name>
    <name type="synonym">Caligus salmonis</name>
    <dbReference type="NCBI Taxonomy" id="72036"/>
    <lineage>
        <taxon>Eukaryota</taxon>
        <taxon>Metazoa</taxon>
        <taxon>Ecdysozoa</taxon>
        <taxon>Arthropoda</taxon>
        <taxon>Crustacea</taxon>
        <taxon>Multicrustacea</taxon>
        <taxon>Hexanauplia</taxon>
        <taxon>Copepoda</taxon>
        <taxon>Siphonostomatoida</taxon>
        <taxon>Caligidae</taxon>
        <taxon>Lepeophtheirus</taxon>
    </lineage>
</organism>
<dbReference type="GO" id="GO:0003746">
    <property type="term" value="F:translation elongation factor activity"/>
    <property type="evidence" value="ECO:0007669"/>
    <property type="project" value="TreeGrafter"/>
</dbReference>
<name>A0A7R8CGS6_LEPSM</name>
<reference evidence="6" key="1">
    <citation type="submission" date="2021-02" db="EMBL/GenBank/DDBJ databases">
        <authorList>
            <person name="Bekaert M."/>
        </authorList>
    </citation>
    <scope>NUCLEOTIDE SEQUENCE</scope>
    <source>
        <strain evidence="6">IoA-00</strain>
    </source>
</reference>
<dbReference type="Gene3D" id="2.40.30.10">
    <property type="entry name" value="Translation factors"/>
    <property type="match status" value="1"/>
</dbReference>
<evidence type="ECO:0000313" key="7">
    <source>
        <dbReference type="Proteomes" id="UP000675881"/>
    </source>
</evidence>
<dbReference type="PANTHER" id="PTHR43721:SF2">
    <property type="entry name" value="ELONGATION FACTOR TU, MITOCHONDRIAL"/>
    <property type="match status" value="1"/>
</dbReference>
<gene>
    <name evidence="6" type="ORF">LSAA_2931</name>
</gene>
<dbReference type="SUPFAM" id="SSF50447">
    <property type="entry name" value="Translation proteins"/>
    <property type="match status" value="1"/>
</dbReference>
<dbReference type="Pfam" id="PF03144">
    <property type="entry name" value="GTP_EFTU_D2"/>
    <property type="match status" value="1"/>
</dbReference>
<protein>
    <recommendedName>
        <fullName evidence="2">protein-synthesizing GTPase</fullName>
        <ecNumber evidence="2">3.6.5.3</ecNumber>
    </recommendedName>
</protein>
<dbReference type="InterPro" id="IPR050055">
    <property type="entry name" value="EF-Tu_GTPase"/>
</dbReference>
<evidence type="ECO:0000256" key="4">
    <source>
        <dbReference type="ARBA" id="ARBA00023134"/>
    </source>
</evidence>
<feature type="domain" description="Tr-type G" evidence="5">
    <location>
        <begin position="38"/>
        <end position="236"/>
    </location>
</feature>
<dbReference type="SUPFAM" id="SSF50465">
    <property type="entry name" value="EF-Tu/eEF-1alpha/eIF2-gamma C-terminal domain"/>
    <property type="match status" value="1"/>
</dbReference>
<dbReference type="Pfam" id="PF00009">
    <property type="entry name" value="GTP_EFTU"/>
    <property type="match status" value="1"/>
</dbReference>
<dbReference type="GO" id="GO:0005739">
    <property type="term" value="C:mitochondrion"/>
    <property type="evidence" value="ECO:0007669"/>
    <property type="project" value="TreeGrafter"/>
</dbReference>
<dbReference type="AlphaFoldDB" id="A0A7R8CGS6"/>
<dbReference type="Gene3D" id="3.40.50.300">
    <property type="entry name" value="P-loop containing nucleotide triphosphate hydrolases"/>
    <property type="match status" value="1"/>
</dbReference>
<evidence type="ECO:0000259" key="5">
    <source>
        <dbReference type="PROSITE" id="PS51722"/>
    </source>
</evidence>
<sequence>MALRELHRAWIRGSLEWSRSCYLGSLNSRLFSSETTRKPNLNVGTIGHVDHGKTTLTAAITRVLSSTGNSKFIDYGDIDKAPEERARGITINVAHIGYESKTRRYSHTDCPGHQDYVKNMISGASQMDGAILVIAADDGIMPQTREHILLARQIEILELVELEVMDLLTEFGYDASSTPIIKGSALLKPWKRSKRTSRYFPIDNVFTVPGRGSVVVGTIKSGTLKKGDKLQIAGHHYLDKVSVAGIQIFNKPVDFGSAGDNVGVNIKGVKFGNIQRGMILGSPGSFTFTNHFEANCYFLSKEEGGRMKPIMDRYIQLIHMDTWSLGFRLDFIENDRENGYAWRVCSA</sequence>
<comment type="similarity">
    <text evidence="1">Belongs to the TRAFAC class translation factor GTPase superfamily. Classic translation factor GTPase family. EF-Tu/EF-1A subfamily.</text>
</comment>
<dbReference type="GO" id="GO:0005525">
    <property type="term" value="F:GTP binding"/>
    <property type="evidence" value="ECO:0007669"/>
    <property type="project" value="UniProtKB-KW"/>
</dbReference>
<dbReference type="InterPro" id="IPR004161">
    <property type="entry name" value="EFTu-like_2"/>
</dbReference>
<dbReference type="PANTHER" id="PTHR43721">
    <property type="entry name" value="ELONGATION FACTOR TU-RELATED"/>
    <property type="match status" value="1"/>
</dbReference>
<dbReference type="InterPro" id="IPR027417">
    <property type="entry name" value="P-loop_NTPase"/>
</dbReference>
<dbReference type="SUPFAM" id="SSF52540">
    <property type="entry name" value="P-loop containing nucleoside triphosphate hydrolases"/>
    <property type="match status" value="1"/>
</dbReference>
<dbReference type="InterPro" id="IPR000795">
    <property type="entry name" value="T_Tr_GTP-bd_dom"/>
</dbReference>
<dbReference type="InterPro" id="IPR031157">
    <property type="entry name" value="G_TR_CS"/>
</dbReference>
<evidence type="ECO:0000256" key="1">
    <source>
        <dbReference type="ARBA" id="ARBA00007249"/>
    </source>
</evidence>
<dbReference type="Proteomes" id="UP000675881">
    <property type="component" value="Chromosome 11"/>
</dbReference>
<dbReference type="InterPro" id="IPR009000">
    <property type="entry name" value="Transl_B-barrel_sf"/>
</dbReference>
<evidence type="ECO:0000313" key="6">
    <source>
        <dbReference type="EMBL" id="CAF2813629.1"/>
    </source>
</evidence>
<accession>A0A7R8CGS6</accession>
<keyword evidence="3" id="KW-0547">Nucleotide-binding</keyword>
<dbReference type="GO" id="GO:0003924">
    <property type="term" value="F:GTPase activity"/>
    <property type="evidence" value="ECO:0007669"/>
    <property type="project" value="InterPro"/>
</dbReference>
<dbReference type="FunFam" id="2.40.30.10:FF:000085">
    <property type="entry name" value="Elongation factor Tu"/>
    <property type="match status" value="1"/>
</dbReference>
<dbReference type="InterPro" id="IPR009001">
    <property type="entry name" value="Transl_elong_EF1A/Init_IF2_C"/>
</dbReference>
<dbReference type="EMBL" id="HG994590">
    <property type="protein sequence ID" value="CAF2813629.1"/>
    <property type="molecule type" value="Genomic_DNA"/>
</dbReference>
<dbReference type="PRINTS" id="PR00315">
    <property type="entry name" value="ELONGATNFCT"/>
</dbReference>
<proteinExistence type="inferred from homology"/>
<dbReference type="PROSITE" id="PS51722">
    <property type="entry name" value="G_TR_2"/>
    <property type="match status" value="1"/>
</dbReference>
<dbReference type="OrthoDB" id="2067at2759"/>
<dbReference type="PROSITE" id="PS00301">
    <property type="entry name" value="G_TR_1"/>
    <property type="match status" value="1"/>
</dbReference>
<evidence type="ECO:0000256" key="3">
    <source>
        <dbReference type="ARBA" id="ARBA00022741"/>
    </source>
</evidence>
<dbReference type="EC" id="3.6.5.3" evidence="2"/>